<evidence type="ECO:0000313" key="3">
    <source>
        <dbReference type="EMBL" id="PRO69799.1"/>
    </source>
</evidence>
<sequence length="422" mass="48819">MWGKSKPEWLKFFFLPSFFYFYFTFPVSAVDCEEAKGTLNVSLLIFSVEQRNAFEEMAANFSAQCPGIDIVYSSSDDTGYKQMTGLWLSDNPNLDLMVWLWPVELKKVIERRLIEPLTSLWTETELQKYPNEMKELITHKGEQFGVPLSVGFWGFFANRNVLKEFEINRLENISDLLSACRTLSRNQIVPIGLGLEEKWPVLALFDYLNLKVNGLYFHNQVMEGNVKFTDKKVLAVLQLWREMIDNQCFLKNADEYTQKQVLPFLYRDRVGMVLSGNYTISQIPDAVSEKLEFIPFPFVDEKIVQFEIAPTDFLILRASSKKKSLAKVFLRYVIQDDVQALLNQRLNFLPAHPDAQISDVSFVQRGSSNLKKAEGVVQFFDRSTSKDYYQPLSDILVDFMDTGNVDKTALEMETVRQRLFDS</sequence>
<gene>
    <name evidence="3" type="ORF">C6Y39_05935</name>
</gene>
<dbReference type="Gene3D" id="3.40.190.10">
    <property type="entry name" value="Periplasmic binding protein-like II"/>
    <property type="match status" value="2"/>
</dbReference>
<reference evidence="4" key="1">
    <citation type="journal article" date="2020" name="Int. J. Syst. Evol. Microbiol.">
        <title>Alteromonas alba sp. nov., a marine bacterium isolated from the seawater of the West Pacific Ocean.</title>
        <authorList>
            <person name="Sun C."/>
            <person name="Wu Y.-H."/>
            <person name="Xamxidin M."/>
            <person name="Cheng H."/>
            <person name="Xu X.-W."/>
        </authorList>
    </citation>
    <scope>NUCLEOTIDE SEQUENCE [LARGE SCALE GENOMIC DNA]</scope>
    <source>
        <strain evidence="4">9a2</strain>
    </source>
</reference>
<comment type="similarity">
    <text evidence="2">Belongs to the bacterial solute-binding protein 1 family.</text>
</comment>
<evidence type="ECO:0000313" key="4">
    <source>
        <dbReference type="Proteomes" id="UP000239539"/>
    </source>
</evidence>
<evidence type="ECO:0000256" key="1">
    <source>
        <dbReference type="ARBA" id="ARBA00004418"/>
    </source>
</evidence>
<dbReference type="InterPro" id="IPR050490">
    <property type="entry name" value="Bact_solute-bd_prot1"/>
</dbReference>
<dbReference type="RefSeq" id="WP_105930383.1">
    <property type="nucleotide sequence ID" value="NZ_PVNO01000022.1"/>
</dbReference>
<comment type="subcellular location">
    <subcellularLocation>
        <location evidence="1">Periplasm</location>
    </subcellularLocation>
</comment>
<proteinExistence type="inferred from homology"/>
<evidence type="ECO:0008006" key="5">
    <source>
        <dbReference type="Google" id="ProtNLM"/>
    </source>
</evidence>
<keyword evidence="4" id="KW-1185">Reference proteome</keyword>
<organism evidence="3 4">
    <name type="scientific">Alteromonas gracilis</name>
    <dbReference type="NCBI Taxonomy" id="1479524"/>
    <lineage>
        <taxon>Bacteria</taxon>
        <taxon>Pseudomonadati</taxon>
        <taxon>Pseudomonadota</taxon>
        <taxon>Gammaproteobacteria</taxon>
        <taxon>Alteromonadales</taxon>
        <taxon>Alteromonadaceae</taxon>
        <taxon>Alteromonas/Salinimonas group</taxon>
        <taxon>Alteromonas</taxon>
    </lineage>
</organism>
<dbReference type="Proteomes" id="UP000239539">
    <property type="component" value="Unassembled WGS sequence"/>
</dbReference>
<dbReference type="PANTHER" id="PTHR43649">
    <property type="entry name" value="ARABINOSE-BINDING PROTEIN-RELATED"/>
    <property type="match status" value="1"/>
</dbReference>
<dbReference type="Pfam" id="PF01547">
    <property type="entry name" value="SBP_bac_1"/>
    <property type="match status" value="1"/>
</dbReference>
<dbReference type="EMBL" id="PVNO01000022">
    <property type="protein sequence ID" value="PRO69799.1"/>
    <property type="molecule type" value="Genomic_DNA"/>
</dbReference>
<protein>
    <recommendedName>
        <fullName evidence="5">Carbohydrate ABC transporter substrate-binding protein</fullName>
    </recommendedName>
</protein>
<dbReference type="InterPro" id="IPR006059">
    <property type="entry name" value="SBP"/>
</dbReference>
<evidence type="ECO:0000256" key="2">
    <source>
        <dbReference type="ARBA" id="ARBA00008520"/>
    </source>
</evidence>
<dbReference type="PANTHER" id="PTHR43649:SF14">
    <property type="entry name" value="BLR3389 PROTEIN"/>
    <property type="match status" value="1"/>
</dbReference>
<comment type="caution">
    <text evidence="3">The sequence shown here is derived from an EMBL/GenBank/DDBJ whole genome shotgun (WGS) entry which is preliminary data.</text>
</comment>
<name>A0ABX5CQD8_9ALTE</name>
<accession>A0ABX5CQD8</accession>
<dbReference type="SUPFAM" id="SSF53850">
    <property type="entry name" value="Periplasmic binding protein-like II"/>
    <property type="match status" value="1"/>
</dbReference>